<evidence type="ECO:0008006" key="6">
    <source>
        <dbReference type="Google" id="ProtNLM"/>
    </source>
</evidence>
<evidence type="ECO:0000256" key="2">
    <source>
        <dbReference type="ARBA" id="ARBA00022857"/>
    </source>
</evidence>
<dbReference type="InterPro" id="IPR036291">
    <property type="entry name" value="NAD(P)-bd_dom_sf"/>
</dbReference>
<dbReference type="PANTHER" id="PTHR43669">
    <property type="entry name" value="5-KETO-D-GLUCONATE 5-REDUCTASE"/>
    <property type="match status" value="1"/>
</dbReference>
<evidence type="ECO:0000256" key="1">
    <source>
        <dbReference type="ARBA" id="ARBA00006484"/>
    </source>
</evidence>
<dbReference type="OMA" id="LEIAPPW"/>
<dbReference type="Proteomes" id="UP000016924">
    <property type="component" value="Unassembled WGS sequence"/>
</dbReference>
<evidence type="ECO:0000313" key="5">
    <source>
        <dbReference type="Proteomes" id="UP000016924"/>
    </source>
</evidence>
<name>R7Z0W8_CONA1</name>
<accession>R7Z0W8</accession>
<dbReference type="RefSeq" id="XP_007782873.1">
    <property type="nucleotide sequence ID" value="XM_007784683.1"/>
</dbReference>
<dbReference type="EMBL" id="JH767588">
    <property type="protein sequence ID" value="EON67556.1"/>
    <property type="molecule type" value="Genomic_DNA"/>
</dbReference>
<sequence length="268" mass="29828">MPFPYKKVLVVGATSGIGEALAAKLVDNGHNVVIVGRRKEKLDAFVSKHGSDKAEAAVFDITKLDQIPQFATDIIQKHPDLDCVLLNSGIQRGFDFSKPETINLDTISEEFNTNYISFIHLTVAFLPHLQKQQKETSLIYTTSGLALVPMLRCANYCASKAALHHFVLVLREQMKTGPGDVQVIEIFPPAVQTELHDAKHQPDIKNGAKIGMPLEQFVEETWAGLDKGEDQIPIGMSKTAFEGFELNRQKAFHQAIEHMAEMMKKFSQ</sequence>
<protein>
    <recommendedName>
        <fullName evidence="6">Short-chain dehydrogenase/oxidoreductase</fullName>
    </recommendedName>
</protein>
<keyword evidence="2" id="KW-0521">NADP</keyword>
<dbReference type="Gene3D" id="3.40.50.720">
    <property type="entry name" value="NAD(P)-binding Rossmann-like Domain"/>
    <property type="match status" value="1"/>
</dbReference>
<dbReference type="InterPro" id="IPR002347">
    <property type="entry name" value="SDR_fam"/>
</dbReference>
<dbReference type="PRINTS" id="PR00081">
    <property type="entry name" value="GDHRDH"/>
</dbReference>
<reference evidence="5" key="1">
    <citation type="submission" date="2012-06" db="EMBL/GenBank/DDBJ databases">
        <title>The genome sequence of Coniosporium apollinis CBS 100218.</title>
        <authorList>
            <consortium name="The Broad Institute Genome Sequencing Platform"/>
            <person name="Cuomo C."/>
            <person name="Gorbushina A."/>
            <person name="Noack S."/>
            <person name="Walker B."/>
            <person name="Young S.K."/>
            <person name="Zeng Q."/>
            <person name="Gargeya S."/>
            <person name="Fitzgerald M."/>
            <person name="Haas B."/>
            <person name="Abouelleil A."/>
            <person name="Alvarado L."/>
            <person name="Arachchi H.M."/>
            <person name="Berlin A.M."/>
            <person name="Chapman S.B."/>
            <person name="Goldberg J."/>
            <person name="Griggs A."/>
            <person name="Gujja S."/>
            <person name="Hansen M."/>
            <person name="Howarth C."/>
            <person name="Imamovic A."/>
            <person name="Larimer J."/>
            <person name="McCowan C."/>
            <person name="Montmayeur A."/>
            <person name="Murphy C."/>
            <person name="Neiman D."/>
            <person name="Pearson M."/>
            <person name="Priest M."/>
            <person name="Roberts A."/>
            <person name="Saif S."/>
            <person name="Shea T."/>
            <person name="Sisk P."/>
            <person name="Sykes S."/>
            <person name="Wortman J."/>
            <person name="Nusbaum C."/>
            <person name="Birren B."/>
        </authorList>
    </citation>
    <scope>NUCLEOTIDE SEQUENCE [LARGE SCALE GENOMIC DNA]</scope>
    <source>
        <strain evidence="5">CBS 100218</strain>
    </source>
</reference>
<dbReference type="AlphaFoldDB" id="R7Z0W8"/>
<dbReference type="InterPro" id="IPR020904">
    <property type="entry name" value="Sc_DH/Rdtase_CS"/>
</dbReference>
<dbReference type="PANTHER" id="PTHR43669:SF11">
    <property type="entry name" value="SHORT-CHAIN DEHYDROGENASE_OXIDOREDUCTASE"/>
    <property type="match status" value="1"/>
</dbReference>
<evidence type="ECO:0000256" key="3">
    <source>
        <dbReference type="ARBA" id="ARBA00023002"/>
    </source>
</evidence>
<dbReference type="eggNOG" id="KOG0725">
    <property type="taxonomic scope" value="Eukaryota"/>
</dbReference>
<proteinExistence type="inferred from homology"/>
<dbReference type="STRING" id="1168221.R7Z0W8"/>
<dbReference type="PROSITE" id="PS00061">
    <property type="entry name" value="ADH_SHORT"/>
    <property type="match status" value="1"/>
</dbReference>
<dbReference type="GO" id="GO:0016491">
    <property type="term" value="F:oxidoreductase activity"/>
    <property type="evidence" value="ECO:0007669"/>
    <property type="project" value="UniProtKB-KW"/>
</dbReference>
<dbReference type="GeneID" id="19904235"/>
<dbReference type="SUPFAM" id="SSF51735">
    <property type="entry name" value="NAD(P)-binding Rossmann-fold domains"/>
    <property type="match status" value="1"/>
</dbReference>
<keyword evidence="5" id="KW-1185">Reference proteome</keyword>
<keyword evidence="3" id="KW-0560">Oxidoreductase</keyword>
<organism evidence="4 5">
    <name type="scientific">Coniosporium apollinis (strain CBS 100218)</name>
    <name type="common">Rock-inhabiting black yeast</name>
    <dbReference type="NCBI Taxonomy" id="1168221"/>
    <lineage>
        <taxon>Eukaryota</taxon>
        <taxon>Fungi</taxon>
        <taxon>Dikarya</taxon>
        <taxon>Ascomycota</taxon>
        <taxon>Pezizomycotina</taxon>
        <taxon>Dothideomycetes</taxon>
        <taxon>Dothideomycetes incertae sedis</taxon>
        <taxon>Coniosporium</taxon>
    </lineage>
</organism>
<dbReference type="HOGENOM" id="CLU_010194_2_6_1"/>
<evidence type="ECO:0000313" key="4">
    <source>
        <dbReference type="EMBL" id="EON67556.1"/>
    </source>
</evidence>
<dbReference type="Pfam" id="PF00106">
    <property type="entry name" value="adh_short"/>
    <property type="match status" value="1"/>
</dbReference>
<dbReference type="OrthoDB" id="37659at2759"/>
<comment type="similarity">
    <text evidence="1">Belongs to the short-chain dehydrogenases/reductases (SDR) family.</text>
</comment>
<gene>
    <name evidence="4" type="ORF">W97_06924</name>
</gene>